<dbReference type="AlphaFoldDB" id="A0AA96JXD7"/>
<evidence type="ECO:0000313" key="2">
    <source>
        <dbReference type="EMBL" id="WNM58906.1"/>
    </source>
</evidence>
<organism evidence="2 3">
    <name type="scientific">Candidatus Nitrospira allomarina</name>
    <dbReference type="NCBI Taxonomy" id="3020900"/>
    <lineage>
        <taxon>Bacteria</taxon>
        <taxon>Pseudomonadati</taxon>
        <taxon>Nitrospirota</taxon>
        <taxon>Nitrospiria</taxon>
        <taxon>Nitrospirales</taxon>
        <taxon>Nitrospiraceae</taxon>
        <taxon>Nitrospira</taxon>
    </lineage>
</organism>
<dbReference type="EMBL" id="CP116967">
    <property type="protein sequence ID" value="WNM58906.1"/>
    <property type="molecule type" value="Genomic_DNA"/>
</dbReference>
<reference evidence="2 3" key="1">
    <citation type="submission" date="2023-01" db="EMBL/GenBank/DDBJ databases">
        <title>Cultivation and genomic characterization of new, ubiquitous marine nitrite-oxidizing bacteria from the Nitrospirales.</title>
        <authorList>
            <person name="Mueller A.J."/>
            <person name="Daebeler A."/>
            <person name="Herbold C.W."/>
            <person name="Kirkegaard R.H."/>
            <person name="Daims H."/>
        </authorList>
    </citation>
    <scope>NUCLEOTIDE SEQUENCE [LARGE SCALE GENOMIC DNA]</scope>
    <source>
        <strain evidence="2 3">VA</strain>
    </source>
</reference>
<protein>
    <recommendedName>
        <fullName evidence="4">MotA/TolQ/ExbB proton channel domain-containing protein</fullName>
    </recommendedName>
</protein>
<dbReference type="Proteomes" id="UP001302719">
    <property type="component" value="Chromosome"/>
</dbReference>
<evidence type="ECO:0000256" key="1">
    <source>
        <dbReference type="SAM" id="Phobius"/>
    </source>
</evidence>
<evidence type="ECO:0000313" key="3">
    <source>
        <dbReference type="Proteomes" id="UP001302719"/>
    </source>
</evidence>
<evidence type="ECO:0008006" key="4">
    <source>
        <dbReference type="Google" id="ProtNLM"/>
    </source>
</evidence>
<keyword evidence="1" id="KW-0472">Membrane</keyword>
<keyword evidence="1" id="KW-0812">Transmembrane</keyword>
<feature type="transmembrane region" description="Helical" evidence="1">
    <location>
        <begin position="170"/>
        <end position="190"/>
    </location>
</feature>
<accession>A0AA96JXD7</accession>
<feature type="transmembrane region" description="Helical" evidence="1">
    <location>
        <begin position="210"/>
        <end position="230"/>
    </location>
</feature>
<gene>
    <name evidence="2" type="ORF">PP769_03830</name>
</gene>
<sequence>MTTTFGLWEFLSRDVTFLGGPHSPMLSWLGSVGIVVFFLWHILKMRKETASVRLAFNRIRPMLEALANERKEIDRNRFTHHPVKGFSTHVDRAASTSSRLDSEDIHTLDSGMQQEPIFRDPWAQYRMTLILEQVPWFVDPRIFSTKRAAEVFTHEALIAKHVNLPFYRQLPSFITGLGLLLTFLALFIGLGKLHAEGSEIVGIQGLINGLAGKFLTSIVGLIVANVFTFIEKPLMARLISDHYVFLGLIDQLFPRKTMEQMLEQLTAMQGRSSTDHSASGGEGRPHTAEWETNRLAGSTADLTAAIQTLTILQQEQHAEIRRTVSDLSRVMTDRLQGPLNDLNDAIHSLTKWLKEANLHPMPTEKPFEDRPALWKTSSYARSPSMISLFDKIGSWPKRPGPVRHRRTG</sequence>
<keyword evidence="3" id="KW-1185">Reference proteome</keyword>
<keyword evidence="1" id="KW-1133">Transmembrane helix</keyword>
<dbReference type="RefSeq" id="WP_312645386.1">
    <property type="nucleotide sequence ID" value="NZ_CP116967.1"/>
</dbReference>
<dbReference type="KEGG" id="nall:PP769_03830"/>
<feature type="transmembrane region" description="Helical" evidence="1">
    <location>
        <begin position="25"/>
        <end position="43"/>
    </location>
</feature>
<proteinExistence type="predicted"/>
<name>A0AA96JXD7_9BACT</name>